<reference evidence="4 5" key="1">
    <citation type="journal article" date="2019" name="Nat. Ecol. Evol.">
        <title>Megaphylogeny resolves global patterns of mushroom evolution.</title>
        <authorList>
            <person name="Varga T."/>
            <person name="Krizsan K."/>
            <person name="Foldi C."/>
            <person name="Dima B."/>
            <person name="Sanchez-Garcia M."/>
            <person name="Sanchez-Ramirez S."/>
            <person name="Szollosi G.J."/>
            <person name="Szarkandi J.G."/>
            <person name="Papp V."/>
            <person name="Albert L."/>
            <person name="Andreopoulos W."/>
            <person name="Angelini C."/>
            <person name="Antonin V."/>
            <person name="Barry K.W."/>
            <person name="Bougher N.L."/>
            <person name="Buchanan P."/>
            <person name="Buyck B."/>
            <person name="Bense V."/>
            <person name="Catcheside P."/>
            <person name="Chovatia M."/>
            <person name="Cooper J."/>
            <person name="Damon W."/>
            <person name="Desjardin D."/>
            <person name="Finy P."/>
            <person name="Geml J."/>
            <person name="Haridas S."/>
            <person name="Hughes K."/>
            <person name="Justo A."/>
            <person name="Karasinski D."/>
            <person name="Kautmanova I."/>
            <person name="Kiss B."/>
            <person name="Kocsube S."/>
            <person name="Kotiranta H."/>
            <person name="LaButti K.M."/>
            <person name="Lechner B.E."/>
            <person name="Liimatainen K."/>
            <person name="Lipzen A."/>
            <person name="Lukacs Z."/>
            <person name="Mihaltcheva S."/>
            <person name="Morgado L.N."/>
            <person name="Niskanen T."/>
            <person name="Noordeloos M.E."/>
            <person name="Ohm R.A."/>
            <person name="Ortiz-Santana B."/>
            <person name="Ovrebo C."/>
            <person name="Racz N."/>
            <person name="Riley R."/>
            <person name="Savchenko A."/>
            <person name="Shiryaev A."/>
            <person name="Soop K."/>
            <person name="Spirin V."/>
            <person name="Szebenyi C."/>
            <person name="Tomsovsky M."/>
            <person name="Tulloss R.E."/>
            <person name="Uehling J."/>
            <person name="Grigoriev I.V."/>
            <person name="Vagvolgyi C."/>
            <person name="Papp T."/>
            <person name="Martin F.M."/>
            <person name="Miettinen O."/>
            <person name="Hibbett D.S."/>
            <person name="Nagy L.G."/>
        </authorList>
    </citation>
    <scope>NUCLEOTIDE SEQUENCE [LARGE SCALE GENOMIC DNA]</scope>
    <source>
        <strain evidence="4 5">OMC1185</strain>
    </source>
</reference>
<dbReference type="SUPFAM" id="SSF50685">
    <property type="entry name" value="Barwin-like endoglucanases"/>
    <property type="match status" value="1"/>
</dbReference>
<keyword evidence="5" id="KW-1185">Reference proteome</keyword>
<proteinExistence type="predicted"/>
<name>A0A5C3MKT0_9AGAM</name>
<evidence type="ECO:0000259" key="3">
    <source>
        <dbReference type="Pfam" id="PF03330"/>
    </source>
</evidence>
<dbReference type="Proteomes" id="UP000305948">
    <property type="component" value="Unassembled WGS sequence"/>
</dbReference>
<evidence type="ECO:0000313" key="4">
    <source>
        <dbReference type="EMBL" id="TFK45285.1"/>
    </source>
</evidence>
<feature type="signal peptide" evidence="2">
    <location>
        <begin position="1"/>
        <end position="23"/>
    </location>
</feature>
<dbReference type="InterPro" id="IPR051477">
    <property type="entry name" value="Expansin_CellWall"/>
</dbReference>
<evidence type="ECO:0000256" key="1">
    <source>
        <dbReference type="ARBA" id="ARBA00022729"/>
    </source>
</evidence>
<dbReference type="PANTHER" id="PTHR31836:SF28">
    <property type="entry name" value="SRCR DOMAIN-CONTAINING PROTEIN-RELATED"/>
    <property type="match status" value="1"/>
</dbReference>
<protein>
    <recommendedName>
        <fullName evidence="3">RlpA-like protein double-psi beta-barrel domain-containing protein</fullName>
    </recommendedName>
</protein>
<dbReference type="STRING" id="5364.A0A5C3MKT0"/>
<evidence type="ECO:0000256" key="2">
    <source>
        <dbReference type="SAM" id="SignalP"/>
    </source>
</evidence>
<accession>A0A5C3MKT0</accession>
<organism evidence="4 5">
    <name type="scientific">Heliocybe sulcata</name>
    <dbReference type="NCBI Taxonomy" id="5364"/>
    <lineage>
        <taxon>Eukaryota</taxon>
        <taxon>Fungi</taxon>
        <taxon>Dikarya</taxon>
        <taxon>Basidiomycota</taxon>
        <taxon>Agaricomycotina</taxon>
        <taxon>Agaricomycetes</taxon>
        <taxon>Gloeophyllales</taxon>
        <taxon>Gloeophyllaceae</taxon>
        <taxon>Heliocybe</taxon>
    </lineage>
</organism>
<feature type="chain" id="PRO_5023003511" description="RlpA-like protein double-psi beta-barrel domain-containing protein" evidence="2">
    <location>
        <begin position="24"/>
        <end position="116"/>
    </location>
</feature>
<dbReference type="CDD" id="cd22191">
    <property type="entry name" value="DPBB_RlpA_EXP_N-like"/>
    <property type="match status" value="1"/>
</dbReference>
<dbReference type="InterPro" id="IPR036908">
    <property type="entry name" value="RlpA-like_sf"/>
</dbReference>
<dbReference type="EMBL" id="ML213548">
    <property type="protein sequence ID" value="TFK45285.1"/>
    <property type="molecule type" value="Genomic_DNA"/>
</dbReference>
<dbReference type="Pfam" id="PF03330">
    <property type="entry name" value="DPBB_1"/>
    <property type="match status" value="1"/>
</dbReference>
<evidence type="ECO:0000313" key="5">
    <source>
        <dbReference type="Proteomes" id="UP000305948"/>
    </source>
</evidence>
<gene>
    <name evidence="4" type="ORF">OE88DRAFT_1740439</name>
</gene>
<dbReference type="PANTHER" id="PTHR31836">
    <property type="match status" value="1"/>
</dbReference>
<dbReference type="OrthoDB" id="406505at2759"/>
<sequence length="116" mass="11850">MLSNSKSLALVLVLVASLGVARAAHGDATWYNPGQGACGATSSSNDLVVALSSSAYAGGAHCFNHITVYYQGKKTDATVVDECPGCKPGDLDLSPGAFSALESLGAGRIQVDWEFA</sequence>
<keyword evidence="1 2" id="KW-0732">Signal</keyword>
<dbReference type="InterPro" id="IPR009009">
    <property type="entry name" value="RlpA-like_DPBB"/>
</dbReference>
<dbReference type="AlphaFoldDB" id="A0A5C3MKT0"/>
<feature type="domain" description="RlpA-like protein double-psi beta-barrel" evidence="3">
    <location>
        <begin position="24"/>
        <end position="112"/>
    </location>
</feature>
<dbReference type="Gene3D" id="2.40.40.10">
    <property type="entry name" value="RlpA-like domain"/>
    <property type="match status" value="1"/>
</dbReference>